<evidence type="ECO:0000313" key="2">
    <source>
        <dbReference type="EMBL" id="OGY23536.1"/>
    </source>
</evidence>
<name>A0A1G1W776_9BACT</name>
<reference evidence="2 3" key="1">
    <citation type="journal article" date="2016" name="Nat. Commun.">
        <title>Thousands of microbial genomes shed light on interconnected biogeochemical processes in an aquifer system.</title>
        <authorList>
            <person name="Anantharaman K."/>
            <person name="Brown C.T."/>
            <person name="Hug L.A."/>
            <person name="Sharon I."/>
            <person name="Castelle C.J."/>
            <person name="Probst A.J."/>
            <person name="Thomas B.C."/>
            <person name="Singh A."/>
            <person name="Wilkins M.J."/>
            <person name="Karaoz U."/>
            <person name="Brodie E.L."/>
            <person name="Williams K.H."/>
            <person name="Hubbard S.S."/>
            <person name="Banfield J.F."/>
        </authorList>
    </citation>
    <scope>NUCLEOTIDE SEQUENCE [LARGE SCALE GENOMIC DNA]</scope>
</reference>
<dbReference type="Pfam" id="PF01370">
    <property type="entry name" value="Epimerase"/>
    <property type="match status" value="1"/>
</dbReference>
<dbReference type="InterPro" id="IPR050177">
    <property type="entry name" value="Lipid_A_modif_metabolic_enz"/>
</dbReference>
<evidence type="ECO:0000259" key="1">
    <source>
        <dbReference type="Pfam" id="PF01370"/>
    </source>
</evidence>
<organism evidence="2 3">
    <name type="scientific">Candidatus Woykebacteria bacterium RBG_13_40_7b</name>
    <dbReference type="NCBI Taxonomy" id="1802594"/>
    <lineage>
        <taxon>Bacteria</taxon>
        <taxon>Candidatus Woykeibacteriota</taxon>
    </lineage>
</organism>
<dbReference type="InterPro" id="IPR001509">
    <property type="entry name" value="Epimerase_deHydtase"/>
</dbReference>
<dbReference type="Gene3D" id="3.90.25.10">
    <property type="entry name" value="UDP-galactose 4-epimerase, domain 1"/>
    <property type="match status" value="1"/>
</dbReference>
<evidence type="ECO:0000313" key="3">
    <source>
        <dbReference type="Proteomes" id="UP000177103"/>
    </source>
</evidence>
<protein>
    <recommendedName>
        <fullName evidence="1">NAD-dependent epimerase/dehydratase domain-containing protein</fullName>
    </recommendedName>
</protein>
<dbReference type="AlphaFoldDB" id="A0A1G1W776"/>
<gene>
    <name evidence="2" type="ORF">A2Y57_01595</name>
</gene>
<sequence length="307" mass="35087">MRKKFAIFGANGFIGSNLVDRLSRSAEVKAVDLYHKPATFEVNRNVKIIKSNLAEGDKIIADIGADKLDGIVWAVGGLIPADELGDEVKVFEIIEPTIRLMKAFIERKIPIILTSSAGMLYSQRKVPLGENDKVDPWTWYGLQKLVIEKSLRLLSRSANNNLMKILRITSVYGERQPTDRDQGVIAKLFRSAIKKEPFVLYGSENARRDYVYVGDLAKIIEIFLTKETEYPMYNVSTGSGKTLKEVRKIIENITGNKIKIIRKDKRDIDPSHIDVSNRRLLKELKRFQFADLEEGLKKTYYWFEKSL</sequence>
<dbReference type="PANTHER" id="PTHR43245:SF13">
    <property type="entry name" value="UDP-D-APIOSE_UDP-D-XYLOSE SYNTHASE 2"/>
    <property type="match status" value="1"/>
</dbReference>
<dbReference type="InterPro" id="IPR036291">
    <property type="entry name" value="NAD(P)-bd_dom_sf"/>
</dbReference>
<dbReference type="EMBL" id="MHCQ01000042">
    <property type="protein sequence ID" value="OGY23536.1"/>
    <property type="molecule type" value="Genomic_DNA"/>
</dbReference>
<accession>A0A1G1W776</accession>
<dbReference type="Proteomes" id="UP000177103">
    <property type="component" value="Unassembled WGS sequence"/>
</dbReference>
<feature type="domain" description="NAD-dependent epimerase/dehydratase" evidence="1">
    <location>
        <begin position="7"/>
        <end position="235"/>
    </location>
</feature>
<dbReference type="Gene3D" id="3.40.50.720">
    <property type="entry name" value="NAD(P)-binding Rossmann-like Domain"/>
    <property type="match status" value="1"/>
</dbReference>
<dbReference type="PANTHER" id="PTHR43245">
    <property type="entry name" value="BIFUNCTIONAL POLYMYXIN RESISTANCE PROTEIN ARNA"/>
    <property type="match status" value="1"/>
</dbReference>
<comment type="caution">
    <text evidence="2">The sequence shown here is derived from an EMBL/GenBank/DDBJ whole genome shotgun (WGS) entry which is preliminary data.</text>
</comment>
<dbReference type="SUPFAM" id="SSF51735">
    <property type="entry name" value="NAD(P)-binding Rossmann-fold domains"/>
    <property type="match status" value="1"/>
</dbReference>
<proteinExistence type="predicted"/>